<name>A0A1M6Q539_9BACT</name>
<dbReference type="PRINTS" id="PR00344">
    <property type="entry name" value="BCTRLSENSOR"/>
</dbReference>
<dbReference type="STRING" id="1121393.SAMN02745216_02965"/>
<evidence type="ECO:0000256" key="4">
    <source>
        <dbReference type="ARBA" id="ARBA00022679"/>
    </source>
</evidence>
<dbReference type="Pfam" id="PF02518">
    <property type="entry name" value="HATPase_c"/>
    <property type="match status" value="1"/>
</dbReference>
<evidence type="ECO:0000256" key="6">
    <source>
        <dbReference type="ARBA" id="ARBA00022777"/>
    </source>
</evidence>
<dbReference type="SMART" id="SM00388">
    <property type="entry name" value="HisKA"/>
    <property type="match status" value="1"/>
</dbReference>
<dbReference type="Gene3D" id="3.30.450.20">
    <property type="entry name" value="PAS domain"/>
    <property type="match status" value="1"/>
</dbReference>
<keyword evidence="5" id="KW-0547">Nucleotide-binding</keyword>
<keyword evidence="4" id="KW-0808">Transferase</keyword>
<keyword evidence="8" id="KW-0902">Two-component regulatory system</keyword>
<evidence type="ECO:0000256" key="2">
    <source>
        <dbReference type="ARBA" id="ARBA00012438"/>
    </source>
</evidence>
<accession>A0A1M6Q539</accession>
<evidence type="ECO:0000256" key="5">
    <source>
        <dbReference type="ARBA" id="ARBA00022741"/>
    </source>
</evidence>
<dbReference type="Proteomes" id="UP000183994">
    <property type="component" value="Unassembled WGS sequence"/>
</dbReference>
<keyword evidence="12" id="KW-1185">Reference proteome</keyword>
<dbReference type="CDD" id="cd00130">
    <property type="entry name" value="PAS"/>
    <property type="match status" value="1"/>
</dbReference>
<dbReference type="RefSeq" id="WP_073476958.1">
    <property type="nucleotide sequence ID" value="NZ_FQZU01000019.1"/>
</dbReference>
<dbReference type="PROSITE" id="PS50112">
    <property type="entry name" value="PAS"/>
    <property type="match status" value="1"/>
</dbReference>
<dbReference type="InterPro" id="IPR036890">
    <property type="entry name" value="HATPase_C_sf"/>
</dbReference>
<dbReference type="OrthoDB" id="9805967at2"/>
<reference evidence="12" key="1">
    <citation type="submission" date="2016-11" db="EMBL/GenBank/DDBJ databases">
        <authorList>
            <person name="Varghese N."/>
            <person name="Submissions S."/>
        </authorList>
    </citation>
    <scope>NUCLEOTIDE SEQUENCE [LARGE SCALE GENOMIC DNA]</scope>
    <source>
        <strain evidence="12">DSM 16219</strain>
    </source>
</reference>
<keyword evidence="3" id="KW-0597">Phosphoprotein</keyword>
<dbReference type="NCBIfam" id="TIGR00229">
    <property type="entry name" value="sensory_box"/>
    <property type="match status" value="1"/>
</dbReference>
<dbReference type="PANTHER" id="PTHR43065:SF42">
    <property type="entry name" value="TWO-COMPONENT SENSOR PPRA"/>
    <property type="match status" value="1"/>
</dbReference>
<dbReference type="Gene3D" id="1.10.287.130">
    <property type="match status" value="1"/>
</dbReference>
<keyword evidence="6" id="KW-0418">Kinase</keyword>
<dbReference type="GO" id="GO:0006355">
    <property type="term" value="P:regulation of DNA-templated transcription"/>
    <property type="evidence" value="ECO:0007669"/>
    <property type="project" value="InterPro"/>
</dbReference>
<organism evidence="11 12">
    <name type="scientific">Desulfatibacillum alkenivorans DSM 16219</name>
    <dbReference type="NCBI Taxonomy" id="1121393"/>
    <lineage>
        <taxon>Bacteria</taxon>
        <taxon>Pseudomonadati</taxon>
        <taxon>Thermodesulfobacteriota</taxon>
        <taxon>Desulfobacteria</taxon>
        <taxon>Desulfobacterales</taxon>
        <taxon>Desulfatibacillaceae</taxon>
        <taxon>Desulfatibacillum</taxon>
    </lineage>
</organism>
<feature type="domain" description="PAS" evidence="10">
    <location>
        <begin position="127"/>
        <end position="198"/>
    </location>
</feature>
<dbReference type="SUPFAM" id="SSF55785">
    <property type="entry name" value="PYP-like sensor domain (PAS domain)"/>
    <property type="match status" value="1"/>
</dbReference>
<dbReference type="InterPro" id="IPR013767">
    <property type="entry name" value="PAS_fold"/>
</dbReference>
<evidence type="ECO:0000256" key="3">
    <source>
        <dbReference type="ARBA" id="ARBA00022553"/>
    </source>
</evidence>
<evidence type="ECO:0000256" key="7">
    <source>
        <dbReference type="ARBA" id="ARBA00022840"/>
    </source>
</evidence>
<feature type="domain" description="Histidine kinase" evidence="9">
    <location>
        <begin position="274"/>
        <end position="485"/>
    </location>
</feature>
<gene>
    <name evidence="11" type="ORF">SAMN02745216_02965</name>
</gene>
<keyword evidence="7" id="KW-0067">ATP-binding</keyword>
<evidence type="ECO:0000313" key="12">
    <source>
        <dbReference type="Proteomes" id="UP000183994"/>
    </source>
</evidence>
<proteinExistence type="predicted"/>
<dbReference type="AlphaFoldDB" id="A0A1M6Q539"/>
<dbReference type="InterPro" id="IPR000014">
    <property type="entry name" value="PAS"/>
</dbReference>
<dbReference type="InterPro" id="IPR003661">
    <property type="entry name" value="HisK_dim/P_dom"/>
</dbReference>
<dbReference type="InterPro" id="IPR003594">
    <property type="entry name" value="HATPase_dom"/>
</dbReference>
<dbReference type="SMART" id="SM00387">
    <property type="entry name" value="HATPase_c"/>
    <property type="match status" value="1"/>
</dbReference>
<dbReference type="Pfam" id="PF00512">
    <property type="entry name" value="HisKA"/>
    <property type="match status" value="1"/>
</dbReference>
<evidence type="ECO:0000256" key="8">
    <source>
        <dbReference type="ARBA" id="ARBA00023012"/>
    </source>
</evidence>
<evidence type="ECO:0000313" key="11">
    <source>
        <dbReference type="EMBL" id="SHK15379.1"/>
    </source>
</evidence>
<sequence>MQRSDEEVRALLAGVDAFSRKLVVISPDYIILGTNKFVQDRFDEPLIGKHCYRVLHNQDSPCAQCPAKLVFSSGNAASVSGDEFVGPDIDSCLRALPIQPGGEIQASLVLDLDVPALGGLEAQLQRTNAFLHNLINSSVDGVIAADKTGRIIVFNQAASDISGFDRNYALYEMDIRDVYPGDGAKNIMAKLRSDEYGGKGKLKSYPVDVVSKNGDLVPIRLNASIIYENEREVATIGFFHDMRQALEIRQELHKTQVQLLQAEKMASLGKLAAGVAHQLNNPLGGIILFAQLILEEYELPEGAVADLKRILDDAQRSRDIVKELLEFARQTRQEVRPHDLNRAISRTLFLLENQSVFQNITIVKNLAEDLPPVPADIQQLNHVFMNIILNAAEAMEGRGELRITSYRIPDRKIAAIEISDTGPGIPEDVLPHVFEPFYTTKEQGKGTGLGLSLVYGIVESHHGRIMASNNHDGGAVFRIELPLEFDSDQDGADE</sequence>
<dbReference type="GO" id="GO:0000155">
    <property type="term" value="F:phosphorelay sensor kinase activity"/>
    <property type="evidence" value="ECO:0007669"/>
    <property type="project" value="InterPro"/>
</dbReference>
<evidence type="ECO:0000256" key="1">
    <source>
        <dbReference type="ARBA" id="ARBA00000085"/>
    </source>
</evidence>
<dbReference type="InterPro" id="IPR005467">
    <property type="entry name" value="His_kinase_dom"/>
</dbReference>
<dbReference type="InterPro" id="IPR004358">
    <property type="entry name" value="Sig_transdc_His_kin-like_C"/>
</dbReference>
<dbReference type="GO" id="GO:0005524">
    <property type="term" value="F:ATP binding"/>
    <property type="evidence" value="ECO:0007669"/>
    <property type="project" value="UniProtKB-KW"/>
</dbReference>
<dbReference type="EC" id="2.7.13.3" evidence="2"/>
<dbReference type="InterPro" id="IPR035965">
    <property type="entry name" value="PAS-like_dom_sf"/>
</dbReference>
<dbReference type="Pfam" id="PF00989">
    <property type="entry name" value="PAS"/>
    <property type="match status" value="1"/>
</dbReference>
<dbReference type="CDD" id="cd00082">
    <property type="entry name" value="HisKA"/>
    <property type="match status" value="1"/>
</dbReference>
<dbReference type="SUPFAM" id="SSF47384">
    <property type="entry name" value="Homodimeric domain of signal transducing histidine kinase"/>
    <property type="match status" value="1"/>
</dbReference>
<dbReference type="PANTHER" id="PTHR43065">
    <property type="entry name" value="SENSOR HISTIDINE KINASE"/>
    <property type="match status" value="1"/>
</dbReference>
<protein>
    <recommendedName>
        <fullName evidence="2">histidine kinase</fullName>
        <ecNumber evidence="2">2.7.13.3</ecNumber>
    </recommendedName>
</protein>
<evidence type="ECO:0000259" key="9">
    <source>
        <dbReference type="PROSITE" id="PS50109"/>
    </source>
</evidence>
<evidence type="ECO:0000259" key="10">
    <source>
        <dbReference type="PROSITE" id="PS50112"/>
    </source>
</evidence>
<dbReference type="InterPro" id="IPR036097">
    <property type="entry name" value="HisK_dim/P_sf"/>
</dbReference>
<dbReference type="EMBL" id="FQZU01000019">
    <property type="protein sequence ID" value="SHK15379.1"/>
    <property type="molecule type" value="Genomic_DNA"/>
</dbReference>
<dbReference type="PROSITE" id="PS50109">
    <property type="entry name" value="HIS_KIN"/>
    <property type="match status" value="1"/>
</dbReference>
<dbReference type="Gene3D" id="3.30.565.10">
    <property type="entry name" value="Histidine kinase-like ATPase, C-terminal domain"/>
    <property type="match status" value="1"/>
</dbReference>
<comment type="catalytic activity">
    <reaction evidence="1">
        <text>ATP + protein L-histidine = ADP + protein N-phospho-L-histidine.</text>
        <dbReference type="EC" id="2.7.13.3"/>
    </reaction>
</comment>
<dbReference type="SUPFAM" id="SSF55874">
    <property type="entry name" value="ATPase domain of HSP90 chaperone/DNA topoisomerase II/histidine kinase"/>
    <property type="match status" value="1"/>
</dbReference>